<dbReference type="PANTHER" id="PTHR45914:SF12">
    <property type="entry name" value="TRANSCRIPTION FACTOR BHLH87"/>
    <property type="match status" value="1"/>
</dbReference>
<proteinExistence type="predicted"/>
<accession>A0AAW1HKP8</accession>
<gene>
    <name evidence="8" type="ORF">RND81_11G116800</name>
</gene>
<evidence type="ECO:0000256" key="4">
    <source>
        <dbReference type="ARBA" id="ARBA00023163"/>
    </source>
</evidence>
<evidence type="ECO:0000256" key="2">
    <source>
        <dbReference type="ARBA" id="ARBA00023015"/>
    </source>
</evidence>
<dbReference type="Proteomes" id="UP001443914">
    <property type="component" value="Unassembled WGS sequence"/>
</dbReference>
<dbReference type="InterPro" id="IPR011598">
    <property type="entry name" value="bHLH_dom"/>
</dbReference>
<dbReference type="GO" id="GO:0005634">
    <property type="term" value="C:nucleus"/>
    <property type="evidence" value="ECO:0007669"/>
    <property type="project" value="UniProtKB-SubCell"/>
</dbReference>
<keyword evidence="2" id="KW-0805">Transcription regulation</keyword>
<keyword evidence="3" id="KW-0238">DNA-binding</keyword>
<dbReference type="AlphaFoldDB" id="A0AAW1HKP8"/>
<comment type="subcellular location">
    <subcellularLocation>
        <location evidence="1">Nucleus</location>
    </subcellularLocation>
</comment>
<dbReference type="GO" id="GO:0003700">
    <property type="term" value="F:DNA-binding transcription factor activity"/>
    <property type="evidence" value="ECO:0007669"/>
    <property type="project" value="InterPro"/>
</dbReference>
<evidence type="ECO:0000256" key="1">
    <source>
        <dbReference type="ARBA" id="ARBA00004123"/>
    </source>
</evidence>
<dbReference type="PANTHER" id="PTHR45914">
    <property type="entry name" value="TRANSCRIPTION FACTOR HEC3-RELATED"/>
    <property type="match status" value="1"/>
</dbReference>
<dbReference type="SUPFAM" id="SSF47459">
    <property type="entry name" value="HLH, helix-loop-helix DNA-binding domain"/>
    <property type="match status" value="1"/>
</dbReference>
<sequence>MEGCSSMSPWTNIYQQAGLGLGTSTTISMLIDPIQEVQDQREEIISWCDGPQNDHDHQHLPMMIQSQPFDATSSIDQSLECLLSGTNSNTETSSDNNEQLVSSSNTNTNTNTNTNNISSKNIWDFSTEANNNQNNPPSPPKCNKRKRCHTSNNNNTKKPSTNNYSSNISFQQGNNNNNNSSMTSSIDETDAEAIQQMKEMIYRAAAFRPVNFGVDQIERPKRRNVRISNDPQTAAARQRREKISERLRVLQKLVPGGSKMDTASMLDEAANYLKFLRNQVKDLETFGNKFNRQLFHHNNGVGMNIISGNNHGFNQHSSNFQFSPMTFPMQNPQFLPSNYNPSNISHVPKS</sequence>
<dbReference type="PROSITE" id="PS50888">
    <property type="entry name" value="BHLH"/>
    <property type="match status" value="1"/>
</dbReference>
<dbReference type="InterPro" id="IPR036638">
    <property type="entry name" value="HLH_DNA-bd_sf"/>
</dbReference>
<name>A0AAW1HKP8_SAPOF</name>
<feature type="domain" description="BHLH" evidence="7">
    <location>
        <begin position="227"/>
        <end position="276"/>
    </location>
</feature>
<dbReference type="EMBL" id="JBDFQZ010000011">
    <property type="protein sequence ID" value="KAK9677025.1"/>
    <property type="molecule type" value="Genomic_DNA"/>
</dbReference>
<dbReference type="CDD" id="cd11454">
    <property type="entry name" value="bHLH_AtIND_like"/>
    <property type="match status" value="1"/>
</dbReference>
<dbReference type="SMART" id="SM00353">
    <property type="entry name" value="HLH"/>
    <property type="match status" value="1"/>
</dbReference>
<feature type="compositionally biased region" description="Low complexity" evidence="6">
    <location>
        <begin position="150"/>
        <end position="185"/>
    </location>
</feature>
<comment type="caution">
    <text evidence="8">The sequence shown here is derived from an EMBL/GenBank/DDBJ whole genome shotgun (WGS) entry which is preliminary data.</text>
</comment>
<evidence type="ECO:0000259" key="7">
    <source>
        <dbReference type="PROSITE" id="PS50888"/>
    </source>
</evidence>
<evidence type="ECO:0000256" key="5">
    <source>
        <dbReference type="ARBA" id="ARBA00023242"/>
    </source>
</evidence>
<evidence type="ECO:0000256" key="6">
    <source>
        <dbReference type="SAM" id="MobiDB-lite"/>
    </source>
</evidence>
<dbReference type="GO" id="GO:0003677">
    <property type="term" value="F:DNA binding"/>
    <property type="evidence" value="ECO:0007669"/>
    <property type="project" value="UniProtKB-KW"/>
</dbReference>
<keyword evidence="5" id="KW-0539">Nucleus</keyword>
<dbReference type="Pfam" id="PF00010">
    <property type="entry name" value="HLH"/>
    <property type="match status" value="1"/>
</dbReference>
<protein>
    <recommendedName>
        <fullName evidence="7">BHLH domain-containing protein</fullName>
    </recommendedName>
</protein>
<keyword evidence="9" id="KW-1185">Reference proteome</keyword>
<evidence type="ECO:0000256" key="3">
    <source>
        <dbReference type="ARBA" id="ARBA00023125"/>
    </source>
</evidence>
<dbReference type="InterPro" id="IPR045843">
    <property type="entry name" value="IND-like"/>
</dbReference>
<evidence type="ECO:0000313" key="9">
    <source>
        <dbReference type="Proteomes" id="UP001443914"/>
    </source>
</evidence>
<organism evidence="8 9">
    <name type="scientific">Saponaria officinalis</name>
    <name type="common">Common soapwort</name>
    <name type="synonym">Lychnis saponaria</name>
    <dbReference type="NCBI Taxonomy" id="3572"/>
    <lineage>
        <taxon>Eukaryota</taxon>
        <taxon>Viridiplantae</taxon>
        <taxon>Streptophyta</taxon>
        <taxon>Embryophyta</taxon>
        <taxon>Tracheophyta</taxon>
        <taxon>Spermatophyta</taxon>
        <taxon>Magnoliopsida</taxon>
        <taxon>eudicotyledons</taxon>
        <taxon>Gunneridae</taxon>
        <taxon>Pentapetalae</taxon>
        <taxon>Caryophyllales</taxon>
        <taxon>Caryophyllaceae</taxon>
        <taxon>Caryophylleae</taxon>
        <taxon>Saponaria</taxon>
    </lineage>
</organism>
<reference evidence="8 9" key="1">
    <citation type="submission" date="2024-03" db="EMBL/GenBank/DDBJ databases">
        <title>WGS assembly of Saponaria officinalis var. Norfolk2.</title>
        <authorList>
            <person name="Jenkins J."/>
            <person name="Shu S."/>
            <person name="Grimwood J."/>
            <person name="Barry K."/>
            <person name="Goodstein D."/>
            <person name="Schmutz J."/>
            <person name="Leebens-Mack J."/>
            <person name="Osbourn A."/>
        </authorList>
    </citation>
    <scope>NUCLEOTIDE SEQUENCE [LARGE SCALE GENOMIC DNA]</scope>
    <source>
        <strain evidence="9">cv. Norfolk2</strain>
        <strain evidence="8">JIC</strain>
        <tissue evidence="8">Leaf</tissue>
    </source>
</reference>
<dbReference type="EMBL" id="JBDFQZ010000011">
    <property type="protein sequence ID" value="KAK9677024.1"/>
    <property type="molecule type" value="Genomic_DNA"/>
</dbReference>
<feature type="compositionally biased region" description="Low complexity" evidence="6">
    <location>
        <begin position="85"/>
        <end position="121"/>
    </location>
</feature>
<evidence type="ECO:0000313" key="8">
    <source>
        <dbReference type="EMBL" id="KAK9677025.1"/>
    </source>
</evidence>
<feature type="region of interest" description="Disordered" evidence="6">
    <location>
        <begin position="85"/>
        <end position="185"/>
    </location>
</feature>
<dbReference type="Gene3D" id="4.10.280.10">
    <property type="entry name" value="Helix-loop-helix DNA-binding domain"/>
    <property type="match status" value="1"/>
</dbReference>
<keyword evidence="4" id="KW-0804">Transcription</keyword>
<dbReference type="GO" id="GO:0046983">
    <property type="term" value="F:protein dimerization activity"/>
    <property type="evidence" value="ECO:0007669"/>
    <property type="project" value="InterPro"/>
</dbReference>